<keyword evidence="2" id="KW-1185">Reference proteome</keyword>
<comment type="caution">
    <text evidence="1">The sequence shown here is derived from an EMBL/GenBank/DDBJ whole genome shotgun (WGS) entry which is preliminary data.</text>
</comment>
<dbReference type="EMBL" id="JBHSLW010000056">
    <property type="protein sequence ID" value="MFC5423054.1"/>
    <property type="molecule type" value="Genomic_DNA"/>
</dbReference>
<name>A0ABW0IXS3_9HYPH</name>
<evidence type="ECO:0000313" key="2">
    <source>
        <dbReference type="Proteomes" id="UP001596053"/>
    </source>
</evidence>
<dbReference type="Proteomes" id="UP001596053">
    <property type="component" value="Unassembled WGS sequence"/>
</dbReference>
<evidence type="ECO:0000313" key="1">
    <source>
        <dbReference type="EMBL" id="MFC5423054.1"/>
    </source>
</evidence>
<sequence>MIGEMTGVVVDVDACKDPLAAEVMLAEADPSIALLVIHSGRDQIRVAGLNLEHARLVALAVNAPYTEE</sequence>
<protein>
    <submittedName>
        <fullName evidence="1">Uncharacterized protein</fullName>
    </submittedName>
</protein>
<gene>
    <name evidence="1" type="ORF">ACFPOB_26240</name>
</gene>
<proteinExistence type="predicted"/>
<reference evidence="2" key="1">
    <citation type="journal article" date="2019" name="Int. J. Syst. Evol. Microbiol.">
        <title>The Global Catalogue of Microorganisms (GCM) 10K type strain sequencing project: providing services to taxonomists for standard genome sequencing and annotation.</title>
        <authorList>
            <consortium name="The Broad Institute Genomics Platform"/>
            <consortium name="The Broad Institute Genome Sequencing Center for Infectious Disease"/>
            <person name="Wu L."/>
            <person name="Ma J."/>
        </authorList>
    </citation>
    <scope>NUCLEOTIDE SEQUENCE [LARGE SCALE GENOMIC DNA]</scope>
    <source>
        <strain evidence="2">NCAIM B.01391</strain>
    </source>
</reference>
<organism evidence="1 2">
    <name type="scientific">Bosea eneae</name>
    <dbReference type="NCBI Taxonomy" id="151454"/>
    <lineage>
        <taxon>Bacteria</taxon>
        <taxon>Pseudomonadati</taxon>
        <taxon>Pseudomonadota</taxon>
        <taxon>Alphaproteobacteria</taxon>
        <taxon>Hyphomicrobiales</taxon>
        <taxon>Boseaceae</taxon>
        <taxon>Bosea</taxon>
    </lineage>
</organism>
<accession>A0ABW0IXS3</accession>
<dbReference type="RefSeq" id="WP_377801248.1">
    <property type="nucleotide sequence ID" value="NZ_JBHSLW010000056.1"/>
</dbReference>